<dbReference type="EMBL" id="JAYKLX010000011">
    <property type="protein sequence ID" value="MEB3347949.1"/>
    <property type="molecule type" value="Genomic_DNA"/>
</dbReference>
<accession>A0ABU6A1B1</accession>
<evidence type="ECO:0000313" key="2">
    <source>
        <dbReference type="Proteomes" id="UP001327027"/>
    </source>
</evidence>
<name>A0ABU6A1B1_9FLAO</name>
<comment type="caution">
    <text evidence="1">The sequence shown here is derived from an EMBL/GenBank/DDBJ whole genome shotgun (WGS) entry which is preliminary data.</text>
</comment>
<reference evidence="1 2" key="1">
    <citation type="journal article" date="2013" name="Int. J. Syst. Evol. Microbiol.">
        <title>Aquimarina gracilis sp. nov., isolated from the gut microflora of a mussel, Mytilus coruscus, and emended description of Aquimarina spongiae.</title>
        <authorList>
            <person name="Park S.C."/>
            <person name="Choe H.N."/>
            <person name="Baik K.S."/>
            <person name="Seong C.N."/>
        </authorList>
    </citation>
    <scope>NUCLEOTIDE SEQUENCE [LARGE SCALE GENOMIC DNA]</scope>
    <source>
        <strain evidence="1 2">PSC32</strain>
    </source>
</reference>
<proteinExistence type="predicted"/>
<protein>
    <recommendedName>
        <fullName evidence="3">STAS/SEC14 domain-containing protein</fullName>
    </recommendedName>
</protein>
<dbReference type="RefSeq" id="WP_324181973.1">
    <property type="nucleotide sequence ID" value="NZ_BAABAW010000006.1"/>
</dbReference>
<gene>
    <name evidence="1" type="ORF">U6A24_20915</name>
</gene>
<keyword evidence="2" id="KW-1185">Reference proteome</keyword>
<dbReference type="Proteomes" id="UP001327027">
    <property type="component" value="Unassembled WGS sequence"/>
</dbReference>
<evidence type="ECO:0000313" key="1">
    <source>
        <dbReference type="EMBL" id="MEB3347949.1"/>
    </source>
</evidence>
<sequence length="127" mass="14874">MIISFDFSFCKVEIHKDYILTVMAEGTTVVPKYNNLLAMAADQYYKNKPFVYISNRVNSYSVDPSIHIEMSKIQNLVGFAVISNDPLQKKQTQLEQSLFAKELRLFDTIKEAIEWKNEIIQKYFQQH</sequence>
<organism evidence="1 2">
    <name type="scientific">Aquimarina gracilis</name>
    <dbReference type="NCBI Taxonomy" id="874422"/>
    <lineage>
        <taxon>Bacteria</taxon>
        <taxon>Pseudomonadati</taxon>
        <taxon>Bacteroidota</taxon>
        <taxon>Flavobacteriia</taxon>
        <taxon>Flavobacteriales</taxon>
        <taxon>Flavobacteriaceae</taxon>
        <taxon>Aquimarina</taxon>
    </lineage>
</organism>
<evidence type="ECO:0008006" key="3">
    <source>
        <dbReference type="Google" id="ProtNLM"/>
    </source>
</evidence>